<evidence type="ECO:0000256" key="2">
    <source>
        <dbReference type="ARBA" id="ARBA00022679"/>
    </source>
</evidence>
<dbReference type="PANTHER" id="PTHR33841:SF5">
    <property type="entry name" value="DNA METHYLASE (MODIFICATION METHYLASE) (METHYLTRANSFERASE)-RELATED"/>
    <property type="match status" value="1"/>
</dbReference>
<keyword evidence="3" id="KW-0949">S-adenosyl-L-methionine</keyword>
<evidence type="ECO:0000313" key="5">
    <source>
        <dbReference type="Proteomes" id="UP000035037"/>
    </source>
</evidence>
<proteinExistence type="predicted"/>
<dbReference type="PANTHER" id="PTHR33841">
    <property type="entry name" value="DNA METHYLTRANSFERASE YEEA-RELATED"/>
    <property type="match status" value="1"/>
</dbReference>
<keyword evidence="1" id="KW-0489">Methyltransferase</keyword>
<organism evidence="4 5">
    <name type="scientific">Candidatus Synechococcus spongiarum 15L</name>
    <dbReference type="NCBI Taxonomy" id="1608419"/>
    <lineage>
        <taxon>Bacteria</taxon>
        <taxon>Bacillati</taxon>
        <taxon>Cyanobacteriota</taxon>
        <taxon>Cyanophyceae</taxon>
        <taxon>Synechococcales</taxon>
        <taxon>Synechococcaceae</taxon>
        <taxon>Synechococcus</taxon>
    </lineage>
</organism>
<evidence type="ECO:0008006" key="6">
    <source>
        <dbReference type="Google" id="ProtNLM"/>
    </source>
</evidence>
<evidence type="ECO:0000313" key="4">
    <source>
        <dbReference type="EMBL" id="KKZ09924.1"/>
    </source>
</evidence>
<reference evidence="5" key="1">
    <citation type="submission" date="2015-02" db="EMBL/GenBank/DDBJ databases">
        <authorList>
            <person name="Slaby B."/>
            <person name="Hentschel U."/>
        </authorList>
    </citation>
    <scope>NUCLEOTIDE SEQUENCE [LARGE SCALE GENOMIC DNA]</scope>
</reference>
<dbReference type="GO" id="GO:0032259">
    <property type="term" value="P:methylation"/>
    <property type="evidence" value="ECO:0007669"/>
    <property type="project" value="UniProtKB-KW"/>
</dbReference>
<dbReference type="PRINTS" id="PR00507">
    <property type="entry name" value="N12N6MTFRASE"/>
</dbReference>
<dbReference type="EMBL" id="JYFQ01000229">
    <property type="protein sequence ID" value="KKZ09924.1"/>
    <property type="molecule type" value="Genomic_DNA"/>
</dbReference>
<comment type="caution">
    <text evidence="4">The sequence shown here is derived from an EMBL/GenBank/DDBJ whole genome shotgun (WGS) entry which is preliminary data.</text>
</comment>
<dbReference type="Gene3D" id="3.40.50.150">
    <property type="entry name" value="Vaccinia Virus protein VP39"/>
    <property type="match status" value="1"/>
</dbReference>
<dbReference type="InterPro" id="IPR050953">
    <property type="entry name" value="N4_N6_ade-DNA_methylase"/>
</dbReference>
<keyword evidence="2" id="KW-0808">Transferase</keyword>
<dbReference type="InterPro" id="IPR029063">
    <property type="entry name" value="SAM-dependent_MTases_sf"/>
</dbReference>
<evidence type="ECO:0000256" key="3">
    <source>
        <dbReference type="ARBA" id="ARBA00022691"/>
    </source>
</evidence>
<reference evidence="4 5" key="2">
    <citation type="submission" date="2015-05" db="EMBL/GenBank/DDBJ databases">
        <title>Lifestyle Evolution in Cyanobacterial Symbionts of Sponges.</title>
        <authorList>
            <person name="Burgsdorf I."/>
            <person name="Slaby B.M."/>
            <person name="Handley K.M."/>
            <person name="Haber M."/>
            <person name="Blom J."/>
            <person name="Marshall C.W."/>
            <person name="Gilbert J.A."/>
            <person name="Hentschel U."/>
            <person name="Steindler L."/>
        </authorList>
    </citation>
    <scope>NUCLEOTIDE SEQUENCE [LARGE SCALE GENOMIC DNA]</scope>
    <source>
        <strain evidence="4">15L</strain>
    </source>
</reference>
<dbReference type="STRING" id="431041.FLM9_762"/>
<evidence type="ECO:0000256" key="1">
    <source>
        <dbReference type="ARBA" id="ARBA00022603"/>
    </source>
</evidence>
<sequence length="500" mass="55943">MSRRKDNPIRQYGDFQTPPELATQVCARLRLMGIKPSAILEPTCGRGAFLLAAAEAFPDVKDIFGVEINARYVAEARGVCGGRAQVEQGDFFRTDWPRILGRGVGSWLVLGNPPWVTNAELGLLNSTNLPAKSNFQGLRGLDAVTGKANFDISEWMVLQQVGWLKERHGWIAMLMKTAVARKILRQMWMWGEPVGRAAIFGVDAMHYFGAAVNACLLVLPVKRGRPSRSCDVFGSLESLKPTGTVGYHDGVLLSDVDAFMERRHLLGFNSDYVWRSGIKHDCAKVMDLARSRNGRLVNGLGKVVELEDTYLFPMLKSSDVAKEKPCSNRMMIVPQQEIGEDTSHIQRDAPRTWAYLCAHEEQLGGRRSVIYRGKPRFSIFGVGDYTFAPWKVAISGFYKIPRFVKVGPMGGKPVVFDDTVYFLPCRSGEEADFVHSLVQSRPYSQLLHGMVFAAEKRPITAEVLRRISLERVADELELGDRYATFIRRKPEPQMELALGL</sequence>
<dbReference type="SUPFAM" id="SSF53335">
    <property type="entry name" value="S-adenosyl-L-methionine-dependent methyltransferases"/>
    <property type="match status" value="1"/>
</dbReference>
<dbReference type="GO" id="GO:0008168">
    <property type="term" value="F:methyltransferase activity"/>
    <property type="evidence" value="ECO:0007669"/>
    <property type="project" value="UniProtKB-KW"/>
</dbReference>
<dbReference type="PATRIC" id="fig|1608419.3.peg.1487"/>
<name>A0A0U1QK70_9SYNE</name>
<protein>
    <recommendedName>
        <fullName evidence="6">Modification methylase NspV</fullName>
    </recommendedName>
</protein>
<accession>A0A0U1QK70</accession>
<gene>
    <name evidence="4" type="ORF">TQ37_10705</name>
</gene>
<dbReference type="Proteomes" id="UP000035037">
    <property type="component" value="Unassembled WGS sequence"/>
</dbReference>
<dbReference type="AlphaFoldDB" id="A0A0U1QK70"/>